<feature type="chain" id="PRO_5003366541" description="Haem-binding uptake Tiki superfamily ChaN domain-containing protein" evidence="1">
    <location>
        <begin position="24"/>
        <end position="271"/>
    </location>
</feature>
<name>F7ZAX8_ROSLO</name>
<accession>F7ZAX8</accession>
<protein>
    <recommendedName>
        <fullName evidence="2">Haem-binding uptake Tiki superfamily ChaN domain-containing protein</fullName>
    </recommendedName>
</protein>
<gene>
    <name evidence="3" type="ordered locus">RLO149_c035810</name>
</gene>
<dbReference type="HOGENOM" id="CLU_062196_0_0_5"/>
<dbReference type="Pfam" id="PF04187">
    <property type="entry name" value="Cofac_haem_bdg"/>
    <property type="match status" value="1"/>
</dbReference>
<reference evidence="3 4" key="1">
    <citation type="journal article" date="2011" name="BMC Genomics">
        <title>Comparative genome analysis and genome-guided physiological analysis of Roseobacter litoralis.</title>
        <authorList>
            <person name="Kalhoefer D."/>
            <person name="Thole S."/>
            <person name="Voget S."/>
            <person name="Lehmann R."/>
            <person name="Liesegang H."/>
            <person name="Wollher A."/>
            <person name="Daniel R."/>
            <person name="Simon M."/>
            <person name="Brinkhoff T."/>
        </authorList>
    </citation>
    <scope>NUCLEOTIDE SEQUENCE [LARGE SCALE GENOMIC DNA]</scope>
    <source>
        <strain evidence="4">ATCC 49566 / DSM 6996 / JCM 21268 / NBRC 15278 / OCh 149</strain>
    </source>
</reference>
<dbReference type="KEGG" id="rli:RLO149_c035810"/>
<evidence type="ECO:0000256" key="1">
    <source>
        <dbReference type="SAM" id="SignalP"/>
    </source>
</evidence>
<proteinExistence type="predicted"/>
<evidence type="ECO:0000259" key="2">
    <source>
        <dbReference type="Pfam" id="PF04187"/>
    </source>
</evidence>
<dbReference type="Gene3D" id="3.40.50.11550">
    <property type="match status" value="2"/>
</dbReference>
<dbReference type="OrthoDB" id="9795827at2"/>
<evidence type="ECO:0000313" key="4">
    <source>
        <dbReference type="Proteomes" id="UP000001353"/>
    </source>
</evidence>
<dbReference type="SUPFAM" id="SSF159501">
    <property type="entry name" value="EreA/ChaN-like"/>
    <property type="match status" value="1"/>
</dbReference>
<dbReference type="STRING" id="391595.RLO149_c035810"/>
<dbReference type="RefSeq" id="WP_013963412.1">
    <property type="nucleotide sequence ID" value="NC_015730.1"/>
</dbReference>
<keyword evidence="4" id="KW-1185">Reference proteome</keyword>
<keyword evidence="1" id="KW-0732">Signal</keyword>
<dbReference type="AlphaFoldDB" id="F7ZAX8"/>
<dbReference type="eggNOG" id="COG3016">
    <property type="taxonomic scope" value="Bacteria"/>
</dbReference>
<dbReference type="CDD" id="cd14727">
    <property type="entry name" value="ChanN-like"/>
    <property type="match status" value="1"/>
</dbReference>
<organism evidence="3 4">
    <name type="scientific">Roseobacter litoralis (strain ATCC 49566 / DSM 6996 / JCM 21268 / NBRC 15278 / OCh 149)</name>
    <dbReference type="NCBI Taxonomy" id="391595"/>
    <lineage>
        <taxon>Bacteria</taxon>
        <taxon>Pseudomonadati</taxon>
        <taxon>Pseudomonadota</taxon>
        <taxon>Alphaproteobacteria</taxon>
        <taxon>Rhodobacterales</taxon>
        <taxon>Roseobacteraceae</taxon>
        <taxon>Roseobacter</taxon>
    </lineage>
</organism>
<dbReference type="EMBL" id="CP002623">
    <property type="protein sequence ID" value="AEI95520.1"/>
    <property type="molecule type" value="Genomic_DNA"/>
</dbReference>
<feature type="domain" description="Haem-binding uptake Tiki superfamily ChaN" evidence="2">
    <location>
        <begin position="30"/>
        <end position="223"/>
    </location>
</feature>
<feature type="signal peptide" evidence="1">
    <location>
        <begin position="1"/>
        <end position="23"/>
    </location>
</feature>
<dbReference type="Proteomes" id="UP000001353">
    <property type="component" value="Chromosome"/>
</dbReference>
<dbReference type="InterPro" id="IPR007314">
    <property type="entry name" value="Cofac_haem-bd_dom"/>
</dbReference>
<evidence type="ECO:0000313" key="3">
    <source>
        <dbReference type="EMBL" id="AEI95520.1"/>
    </source>
</evidence>
<sequence>MSISIFQKSACAVVLAATASVSAASEPPSEARDADVVFFGEQHDNLTHHEVQASWVEKLGASALVFEMLTTDQAAKISSDNRSDQVVLENVLDWGASGWPDFAMYFPIFTAAPNAAIFGAGVPRAELRDAMSKDLNGILGGAAVQRFGLDQPLPPAQQQAREALQRAAHCDALPEDLLPKMVTVQRLRDAALAQAALQAFEQYGGPVVVITGNGHARTDWGAPFILQQAAPDLAVFSLGQGEAGRTPDGSFAAVIDGPAVDRGNPCDAFAK</sequence>